<dbReference type="OrthoDB" id="5372846at2"/>
<name>A0A1X9STH9_9BACT</name>
<accession>A0A381DAL8</accession>
<sequence>MRVDRSLENIDLTKLAIYSLIFVIFVLVMVFAVAMPSIDKYKQAAQIRSEKEVNLAKINQLYNDHLATYEKLKQQNTKALESLKNSFNQMKFIGVAGKYFDNIYFTKPKTITSNSKYIISEANVSATMKNPQNLYDFIADMNTHDNLIRVDFPVEMESRDGYIQTSFVIKIYQEP</sequence>
<accession>A0A1X9STH9</accession>
<evidence type="ECO:0000313" key="1">
    <source>
        <dbReference type="EMBL" id="ARQ99563.1"/>
    </source>
</evidence>
<reference evidence="1 2" key="1">
    <citation type="journal article" date="2017" name="Genome Biol. Evol.">
        <title>Comparative Genomic Analysis Identifies a Campylobacter Clade Deficient in Selenium Metabolism.</title>
        <authorList>
            <person name="Miller W.G."/>
            <person name="Yee E."/>
            <person name="Lopes B.S."/>
            <person name="Chapman M.H."/>
            <person name="Huynh S."/>
            <person name="Bono J.L."/>
            <person name="Parker C.T."/>
            <person name="Strachan N.J.C."/>
            <person name="Forbes K.J."/>
        </authorList>
    </citation>
    <scope>NUCLEOTIDE SEQUENCE [LARGE SCALE GENOMIC DNA]</scope>
    <source>
        <strain evidence="1 2">NCTC 13003</strain>
    </source>
</reference>
<evidence type="ECO:0000313" key="2">
    <source>
        <dbReference type="Proteomes" id="UP000194309"/>
    </source>
</evidence>
<gene>
    <name evidence="1" type="ORF">CIGN_1308</name>
</gene>
<protein>
    <submittedName>
        <fullName evidence="1">Uncharacterized protein</fullName>
    </submittedName>
</protein>
<keyword evidence="2" id="KW-1185">Reference proteome</keyword>
<dbReference type="STRING" id="1660064.CIGN_1308"/>
<organism evidence="1 2">
    <name type="scientific">Campylobacter devanensis</name>
    <dbReference type="NCBI Taxonomy" id="3161138"/>
    <lineage>
        <taxon>Bacteria</taxon>
        <taxon>Pseudomonadati</taxon>
        <taxon>Campylobacterota</taxon>
        <taxon>Epsilonproteobacteria</taxon>
        <taxon>Campylobacterales</taxon>
        <taxon>Campylobacteraceae</taxon>
        <taxon>Campylobacter</taxon>
    </lineage>
</organism>
<dbReference type="AlphaFoldDB" id="A0A1X9STH9"/>
<dbReference type="EMBL" id="CP018788">
    <property type="protein sequence ID" value="ARQ99563.1"/>
    <property type="molecule type" value="Genomic_DNA"/>
</dbReference>
<dbReference type="KEGG" id="cdev:CIGN_1308"/>
<dbReference type="Proteomes" id="UP000194309">
    <property type="component" value="Chromosome"/>
</dbReference>
<proteinExistence type="predicted"/>